<feature type="compositionally biased region" description="Polar residues" evidence="1">
    <location>
        <begin position="367"/>
        <end position="376"/>
    </location>
</feature>
<dbReference type="RefSeq" id="XP_025380459.1">
    <property type="nucleotide sequence ID" value="XM_025518271.1"/>
</dbReference>
<feature type="region of interest" description="Disordered" evidence="1">
    <location>
        <begin position="63"/>
        <end position="114"/>
    </location>
</feature>
<feature type="compositionally biased region" description="Low complexity" evidence="1">
    <location>
        <begin position="95"/>
        <end position="104"/>
    </location>
</feature>
<feature type="region of interest" description="Disordered" evidence="1">
    <location>
        <begin position="707"/>
        <end position="739"/>
    </location>
</feature>
<dbReference type="OrthoDB" id="3367094at2759"/>
<dbReference type="Proteomes" id="UP000245768">
    <property type="component" value="Unassembled WGS sequence"/>
</dbReference>
<protein>
    <submittedName>
        <fullName evidence="2">Uncharacterized protein</fullName>
    </submittedName>
</protein>
<evidence type="ECO:0000313" key="3">
    <source>
        <dbReference type="Proteomes" id="UP000245768"/>
    </source>
</evidence>
<sequence length="1340" mass="148751">MMSGIDRARRRLPLLLRRPFQRWRPWPWRPRLMLLPLARLAVLVEHGERRCIPSKIATVPPEVLKRPSLPERRAASQSMRRPVQRGTHQPKRPSPSHSPKSASRTPCRSPVSMQGQPQAVVVLLSLRHKQRRTWTLLHARQPPTRLRGWHRRRGSAMPRQLLAEMLLPGSEVKLSTAPLARRGEAWTTSGVCATLMGSKSVLPLFLRLARHSSRKHKHRKKNILWTRAAVRGHLRCFRGTILVRCALLSEDEDAGEEQVAPFVADGGGTAARFRMRRSATYRNPEAQAQRRRNRAALVMADGFAASANDADGQANAPASSVMGAVNARAAAEGWTLIEQRPRSPVRVTTSEVNEPPTLRTMDPIGTYTDQRTSSPVRETADEGSENVTTWFRDPAQPSRWLSTSPGPMGRSSLPPLASSAARSETNPAALPQRRGEISLSRRRTTDVDDPRTTRRPRRLASLTDDVVRRVESILDQQSAANLSRTLDIDDNDERVPQIAPQAPLRERQSSSPRPIPRHFTRERQDEFWGRSLREDTPPPEERRGDEEGNGDRQDTLAATSAQIALLHQRAEASLRQSRRLTDMGVRLEQEFRARQDELRVREERLRLEVARRRAEVDALRQREGRIGRVLSGRSEATEEPEAARQRLEEEREPLLGGEAGEGGGGQPPSPTSPSGSSLVRRRSVRESGLGPMTRSYIRLLQDGHIASSRMTRRSVEMPHGAQAPRRRANSSPSVEEADRPQFLAAAPAPASAGGRPGTKDDLVVADASQMRSPRVFTPLLTDEDKAKLGQSGLALMRLVDEAAGPTVKKLIMHAKLKRLAMQWTPMQPDLPDTLEGGAEYPLRFQARVVRHYGKGDEAKIDSAQCILTKDESGLECNAGKDEIVLRFLAAVVGRSTPAAEPTSVTAGRVPTSQRDARLAASPPGYMTLLQRHREARLEDRDWARARERIIGQANNVDARRRALGLPPRDAVRPAPAPTTNAASRSEADIVFEHQQQQQQQPVPLERDGGAPSEDDDVEGWSMHEGAPGTRHCAGEEEKQLPSVALSSDQWRLIEHVKGRARSRISPARRLEAGDADTLKASDFVPIVCGNVGMAGRLLVEDRAVSLARAQTKREEEEEPKGRAAKENTFSLGQIVIQVDVPRARWSAGSGWTAKEAKRVKGLVFVESSSQRLDERLAEYRRVETVDDFKMLAKKMTWSVVDGLESIGEEARKRKVAKAPWRVQSFDDDDDDDDDESLGDPFAVEKAATKSKDKNKGKGATITVAPPAAVFETDARGRASVFASGDNDGQIEKRRLEGSYIGITLLRDEHESSDDKYNIKVLWVEAFGQAGRRSFGAASLR</sequence>
<feature type="compositionally biased region" description="Gly residues" evidence="1">
    <location>
        <begin position="657"/>
        <end position="666"/>
    </location>
</feature>
<evidence type="ECO:0000256" key="1">
    <source>
        <dbReference type="SAM" id="MobiDB-lite"/>
    </source>
</evidence>
<feature type="region of interest" description="Disordered" evidence="1">
    <location>
        <begin position="960"/>
        <end position="1043"/>
    </location>
</feature>
<feature type="compositionally biased region" description="Basic and acidic residues" evidence="1">
    <location>
        <begin position="1246"/>
        <end position="1255"/>
    </location>
</feature>
<gene>
    <name evidence="2" type="ORF">FA10DRAFT_17610</name>
</gene>
<dbReference type="InParanoid" id="A0A316YVP4"/>
<feature type="region of interest" description="Disordered" evidence="1">
    <location>
        <begin position="1223"/>
        <end position="1258"/>
    </location>
</feature>
<name>A0A316YVP4_9BASI</name>
<feature type="region of interest" description="Disordered" evidence="1">
    <location>
        <begin position="484"/>
        <end position="553"/>
    </location>
</feature>
<feature type="region of interest" description="Disordered" evidence="1">
    <location>
        <begin position="655"/>
        <end position="687"/>
    </location>
</feature>
<evidence type="ECO:0000313" key="2">
    <source>
        <dbReference type="EMBL" id="PWN93261.1"/>
    </source>
</evidence>
<feature type="compositionally biased region" description="Basic and acidic residues" evidence="1">
    <location>
        <begin position="63"/>
        <end position="74"/>
    </location>
</feature>
<feature type="region of interest" description="Disordered" evidence="1">
    <location>
        <begin position="345"/>
        <end position="460"/>
    </location>
</feature>
<proteinExistence type="predicted"/>
<organism evidence="2 3">
    <name type="scientific">Acaromyces ingoldii</name>
    <dbReference type="NCBI Taxonomy" id="215250"/>
    <lineage>
        <taxon>Eukaryota</taxon>
        <taxon>Fungi</taxon>
        <taxon>Dikarya</taxon>
        <taxon>Basidiomycota</taxon>
        <taxon>Ustilaginomycotina</taxon>
        <taxon>Exobasidiomycetes</taxon>
        <taxon>Exobasidiales</taxon>
        <taxon>Cryptobasidiaceae</taxon>
        <taxon>Acaromyces</taxon>
    </lineage>
</organism>
<dbReference type="GeneID" id="37040187"/>
<feature type="compositionally biased region" description="Acidic residues" evidence="1">
    <location>
        <begin position="1225"/>
        <end position="1237"/>
    </location>
</feature>
<feature type="compositionally biased region" description="Basic and acidic residues" evidence="1">
    <location>
        <begin position="443"/>
        <end position="452"/>
    </location>
</feature>
<accession>A0A316YVP4</accession>
<reference evidence="2 3" key="1">
    <citation type="journal article" date="2018" name="Mol. Biol. Evol.">
        <title>Broad Genomic Sampling Reveals a Smut Pathogenic Ancestry of the Fungal Clade Ustilaginomycotina.</title>
        <authorList>
            <person name="Kijpornyongpan T."/>
            <person name="Mondo S.J."/>
            <person name="Barry K."/>
            <person name="Sandor L."/>
            <person name="Lee J."/>
            <person name="Lipzen A."/>
            <person name="Pangilinan J."/>
            <person name="LaButti K."/>
            <person name="Hainaut M."/>
            <person name="Henrissat B."/>
            <person name="Grigoriev I.V."/>
            <person name="Spatafora J.W."/>
            <person name="Aime M.C."/>
        </authorList>
    </citation>
    <scope>NUCLEOTIDE SEQUENCE [LARGE SCALE GENOMIC DNA]</scope>
    <source>
        <strain evidence="2 3">MCA 4198</strain>
    </source>
</reference>
<keyword evidence="3" id="KW-1185">Reference proteome</keyword>
<feature type="compositionally biased region" description="Basic and acidic residues" evidence="1">
    <location>
        <begin position="519"/>
        <end position="553"/>
    </location>
</feature>
<dbReference type="EMBL" id="KZ819634">
    <property type="protein sequence ID" value="PWN93261.1"/>
    <property type="molecule type" value="Genomic_DNA"/>
</dbReference>
<feature type="compositionally biased region" description="Low complexity" evidence="1">
    <location>
        <begin position="410"/>
        <end position="423"/>
    </location>
</feature>